<feature type="compositionally biased region" description="Basic residues" evidence="1">
    <location>
        <begin position="121"/>
        <end position="131"/>
    </location>
</feature>
<feature type="region of interest" description="Disordered" evidence="1">
    <location>
        <begin position="1"/>
        <end position="272"/>
    </location>
</feature>
<feature type="compositionally biased region" description="Low complexity" evidence="1">
    <location>
        <begin position="244"/>
        <end position="266"/>
    </location>
</feature>
<evidence type="ECO:0008006" key="4">
    <source>
        <dbReference type="Google" id="ProtNLM"/>
    </source>
</evidence>
<sequence length="272" mass="28316">MSARRSAGSARPPTSGSTGSRAAPEGPRCGPRGAVPEDPGVPVGVALRATQGRVQPQRGRVVRGHLERARGPPPRSGPTVPTRTGPPAGAPPAARRAARRPTATPSRVAAPEPTTSPLPGTRRRALPRRRIPPSGHRDPRNARFPTLRGGEGFQRTGQDRRLRTARVIDVDPPPDRRNALLRTRPDHGARGGPERAPGRGTDHRGQRPGARRTGIARGQGAVRAPGEAAGRHCRHRPGGPPAPAGRASARSCPTSSAGSARASSSALVNGFL</sequence>
<proteinExistence type="predicted"/>
<gene>
    <name evidence="2" type="ORF">JOE68_002284</name>
</gene>
<accession>A0ABS2S5A8</accession>
<organism evidence="2 3">
    <name type="scientific">Saccharothrix algeriensis</name>
    <dbReference type="NCBI Taxonomy" id="173560"/>
    <lineage>
        <taxon>Bacteria</taxon>
        <taxon>Bacillati</taxon>
        <taxon>Actinomycetota</taxon>
        <taxon>Actinomycetes</taxon>
        <taxon>Pseudonocardiales</taxon>
        <taxon>Pseudonocardiaceae</taxon>
        <taxon>Saccharothrix</taxon>
    </lineage>
</organism>
<keyword evidence="3" id="KW-1185">Reference proteome</keyword>
<feature type="compositionally biased region" description="Low complexity" evidence="1">
    <location>
        <begin position="77"/>
        <end position="111"/>
    </location>
</feature>
<reference evidence="2 3" key="1">
    <citation type="submission" date="2021-01" db="EMBL/GenBank/DDBJ databases">
        <title>Sequencing the genomes of 1000 actinobacteria strains.</title>
        <authorList>
            <person name="Klenk H.-P."/>
        </authorList>
    </citation>
    <scope>NUCLEOTIDE SEQUENCE [LARGE SCALE GENOMIC DNA]</scope>
    <source>
        <strain evidence="2 3">DSM 44581</strain>
    </source>
</reference>
<name>A0ABS2S5A8_9PSEU</name>
<evidence type="ECO:0000256" key="1">
    <source>
        <dbReference type="SAM" id="MobiDB-lite"/>
    </source>
</evidence>
<evidence type="ECO:0000313" key="2">
    <source>
        <dbReference type="EMBL" id="MBM7811419.1"/>
    </source>
</evidence>
<dbReference type="EMBL" id="JAFBCL010000001">
    <property type="protein sequence ID" value="MBM7811419.1"/>
    <property type="molecule type" value="Genomic_DNA"/>
</dbReference>
<protein>
    <recommendedName>
        <fullName evidence="4">Basic proline-rich protein</fullName>
    </recommendedName>
</protein>
<comment type="caution">
    <text evidence="2">The sequence shown here is derived from an EMBL/GenBank/DDBJ whole genome shotgun (WGS) entry which is preliminary data.</text>
</comment>
<feature type="compositionally biased region" description="Basic and acidic residues" evidence="1">
    <location>
        <begin position="157"/>
        <end position="205"/>
    </location>
</feature>
<evidence type="ECO:0000313" key="3">
    <source>
        <dbReference type="Proteomes" id="UP001195724"/>
    </source>
</evidence>
<dbReference type="Proteomes" id="UP001195724">
    <property type="component" value="Unassembled WGS sequence"/>
</dbReference>